<feature type="domain" description="Pus10-like C-terminal" evidence="7">
    <location>
        <begin position="283"/>
        <end position="528"/>
    </location>
</feature>
<dbReference type="GO" id="GO:0160148">
    <property type="term" value="F:tRNA pseudouridine(55) synthase activity"/>
    <property type="evidence" value="ECO:0007669"/>
    <property type="project" value="UniProtKB-EC"/>
</dbReference>
<keyword evidence="4" id="KW-0413">Isomerase</keyword>
<feature type="compositionally biased region" description="Polar residues" evidence="5">
    <location>
        <begin position="541"/>
        <end position="551"/>
    </location>
</feature>
<dbReference type="EMBL" id="DF836590">
    <property type="protein sequence ID" value="GAN09896.1"/>
    <property type="molecule type" value="Genomic_DNA"/>
</dbReference>
<evidence type="ECO:0000256" key="4">
    <source>
        <dbReference type="ARBA" id="ARBA00023235"/>
    </source>
</evidence>
<dbReference type="InterPro" id="IPR048742">
    <property type="entry name" value="Pus10_N_euk"/>
</dbReference>
<sequence>MSSVVEQVHQCLLESRLNKDPHVSVKGGLTIVEILVAAKCCFRCCLRFVGCTNFRLYAFDENELHDAFNQLLYQDRQLNYNVDENAVCSACLGSIQYADSYVDNVCEQLKKEDYKTNSCCLTCTLPVSILLRDHLLKVHVMNTLVELYADQEYTSDLVRLYKDVNVRDPKDFFKYLFGMKLKEKTGFHLDADGALLMTVVISHEPTAKDHLFLAELKEPLLKMRTVRQKKIRVTVGDSRPCIIEALTKLDNEEAKSFTAIPPAQPTERAKFDSVALLHTSSHVGGRYLKYSREYSQTPWAIKGRKLAEHSVSDCFAEIIRKYHRADDTKFVTAGREDANVRMLGTGRPFYLELINPRTPRLSDEQYKQIEQEINNQPIHKDNVQVRHLGYIKPEYTSIIKEGEETKTKRYRALVWLSEPLTDQVIERINKVGSVPFTIQQKTPVRVFQRRSAAIRPKVIHTSTIARLHPDVDLDSPEARYGVLKLHTQAGTYIKEYVHGDLGRTLPNLASVGGIHSADLLELDVMDVDLVWPPQFGAIANNEETSTDVSNENNKRPLLNVQ</sequence>
<gene>
    <name evidence="8" type="ORF">MAM1_0301c09429</name>
</gene>
<dbReference type="SUPFAM" id="SSF55120">
    <property type="entry name" value="Pseudouridine synthase"/>
    <property type="match status" value="1"/>
</dbReference>
<organism evidence="8">
    <name type="scientific">Mucor ambiguus</name>
    <dbReference type="NCBI Taxonomy" id="91626"/>
    <lineage>
        <taxon>Eukaryota</taxon>
        <taxon>Fungi</taxon>
        <taxon>Fungi incertae sedis</taxon>
        <taxon>Mucoromycota</taxon>
        <taxon>Mucoromycotina</taxon>
        <taxon>Mucoromycetes</taxon>
        <taxon>Mucorales</taxon>
        <taxon>Mucorineae</taxon>
        <taxon>Mucoraceae</taxon>
        <taxon>Mucor</taxon>
    </lineage>
</organism>
<dbReference type="Pfam" id="PF21238">
    <property type="entry name" value="Pus10_C"/>
    <property type="match status" value="1"/>
</dbReference>
<dbReference type="PANTHER" id="PTHR21568">
    <property type="entry name" value="TRNA PSEUDOURIDINE SYNTHASE PUS10"/>
    <property type="match status" value="1"/>
</dbReference>
<evidence type="ECO:0000259" key="7">
    <source>
        <dbReference type="Pfam" id="PF21238"/>
    </source>
</evidence>
<evidence type="ECO:0000313" key="9">
    <source>
        <dbReference type="Proteomes" id="UP000053815"/>
    </source>
</evidence>
<dbReference type="Pfam" id="PF21237">
    <property type="entry name" value="Pus10_N_euk"/>
    <property type="match status" value="1"/>
</dbReference>
<evidence type="ECO:0000259" key="6">
    <source>
        <dbReference type="Pfam" id="PF21237"/>
    </source>
</evidence>
<feature type="domain" description="Pus10 N-terminal eukaryotes" evidence="6">
    <location>
        <begin position="88"/>
        <end position="274"/>
    </location>
</feature>
<name>A0A0C9MGP3_9FUNG</name>
<dbReference type="InterPro" id="IPR039894">
    <property type="entry name" value="Pus10-like"/>
</dbReference>
<dbReference type="STRING" id="91626.A0A0C9MGP3"/>
<evidence type="ECO:0000256" key="3">
    <source>
        <dbReference type="ARBA" id="ARBA00022694"/>
    </source>
</evidence>
<evidence type="ECO:0000313" key="8">
    <source>
        <dbReference type="EMBL" id="GAN09896.1"/>
    </source>
</evidence>
<evidence type="ECO:0000256" key="5">
    <source>
        <dbReference type="SAM" id="MobiDB-lite"/>
    </source>
</evidence>
<dbReference type="EC" id="5.4.99.25" evidence="2"/>
<feature type="region of interest" description="Disordered" evidence="5">
    <location>
        <begin position="541"/>
        <end position="561"/>
    </location>
</feature>
<dbReference type="GO" id="GO:0031119">
    <property type="term" value="P:tRNA pseudouridine synthesis"/>
    <property type="evidence" value="ECO:0007669"/>
    <property type="project" value="TreeGrafter"/>
</dbReference>
<dbReference type="AlphaFoldDB" id="A0A0C9MGP3"/>
<dbReference type="Gene3D" id="3.30.70.3190">
    <property type="match status" value="1"/>
</dbReference>
<dbReference type="OrthoDB" id="271937at2759"/>
<evidence type="ECO:0000256" key="2">
    <source>
        <dbReference type="ARBA" id="ARBA00012787"/>
    </source>
</evidence>
<protein>
    <recommendedName>
        <fullName evidence="2">tRNA pseudouridine(55) synthase</fullName>
        <ecNumber evidence="2">5.4.99.25</ecNumber>
    </recommendedName>
</protein>
<accession>A0A0C9MGP3</accession>
<evidence type="ECO:0000256" key="1">
    <source>
        <dbReference type="ARBA" id="ARBA00009652"/>
    </source>
</evidence>
<keyword evidence="9" id="KW-1185">Reference proteome</keyword>
<dbReference type="InterPro" id="IPR020103">
    <property type="entry name" value="PsdUridine_synth_cat_dom_sf"/>
</dbReference>
<keyword evidence="3" id="KW-0819">tRNA processing</keyword>
<dbReference type="FunFam" id="3.30.70.2510:FF:000001">
    <property type="entry name" value="tRNA pseudouridine synthase Pus10"/>
    <property type="match status" value="1"/>
</dbReference>
<dbReference type="InterPro" id="IPR048741">
    <property type="entry name" value="Pus10-like_C"/>
</dbReference>
<dbReference type="Gene3D" id="3.30.70.2510">
    <property type="match status" value="1"/>
</dbReference>
<reference evidence="8" key="1">
    <citation type="submission" date="2014-09" db="EMBL/GenBank/DDBJ databases">
        <title>Draft genome sequence of an oleaginous Mucoromycotina fungus Mucor ambiguus NBRC6742.</title>
        <authorList>
            <person name="Takeda I."/>
            <person name="Yamane N."/>
            <person name="Morita T."/>
            <person name="Tamano K."/>
            <person name="Machida M."/>
            <person name="Baker S."/>
            <person name="Koike H."/>
        </authorList>
    </citation>
    <scope>NUCLEOTIDE SEQUENCE</scope>
    <source>
        <strain evidence="8">NBRC 6742</strain>
    </source>
</reference>
<proteinExistence type="inferred from homology"/>
<dbReference type="GO" id="GO:0003723">
    <property type="term" value="F:RNA binding"/>
    <property type="evidence" value="ECO:0007669"/>
    <property type="project" value="InterPro"/>
</dbReference>
<dbReference type="PANTHER" id="PTHR21568:SF0">
    <property type="entry name" value="TRNA PSEUDOURIDINE SYNTHASE PUS10"/>
    <property type="match status" value="1"/>
</dbReference>
<comment type="similarity">
    <text evidence="1">Belongs to the pseudouridine synthase Pus10 family.</text>
</comment>
<dbReference type="Proteomes" id="UP000053815">
    <property type="component" value="Unassembled WGS sequence"/>
</dbReference>